<dbReference type="AlphaFoldDB" id="A0A1F5KM74"/>
<protein>
    <recommendedName>
        <fullName evidence="3">Type 4 fimbrial biogenesis protein PilX N-terminal domain-containing protein</fullName>
    </recommendedName>
</protein>
<gene>
    <name evidence="1" type="ORF">A3B45_01900</name>
</gene>
<name>A0A1F5KM74_9BACT</name>
<sequence length="298" mass="31669">MRKKFQSGQIVLILLLVITIGLGIGLSVIQRSITNVSTSTKVEESSRAFSAAEAGIEQALVQISQGSSPTGVDFTTQNQSKAVIETSGLVPALNQTFETPPISKEEMAQVWLATPSSAPNPASLFYDQSSLDIYWGNSNVSQDPAVETSLIYIQNGEIKRKSFYFDPDSSRASGNGFSPPGGSFAGCPDYTISTSFGANRSFACKATLSNLGTTDLGAGRILLLTRARIFYTNSTNPVAFAPTGGGCGQSCSFPPQATIIVSTGTSGATQRRVQLFKQPTVLPWFFDFAIFSLAAINK</sequence>
<dbReference type="STRING" id="1797785.A3B45_01900"/>
<dbReference type="EMBL" id="MFDM01000031">
    <property type="protein sequence ID" value="OGE41954.1"/>
    <property type="molecule type" value="Genomic_DNA"/>
</dbReference>
<accession>A0A1F5KM74</accession>
<evidence type="ECO:0000313" key="2">
    <source>
        <dbReference type="Proteomes" id="UP000178565"/>
    </source>
</evidence>
<proteinExistence type="predicted"/>
<evidence type="ECO:0008006" key="3">
    <source>
        <dbReference type="Google" id="ProtNLM"/>
    </source>
</evidence>
<comment type="caution">
    <text evidence="1">The sequence shown here is derived from an EMBL/GenBank/DDBJ whole genome shotgun (WGS) entry which is preliminary data.</text>
</comment>
<dbReference type="Proteomes" id="UP000178565">
    <property type="component" value="Unassembled WGS sequence"/>
</dbReference>
<reference evidence="1 2" key="1">
    <citation type="journal article" date="2016" name="Nat. Commun.">
        <title>Thousands of microbial genomes shed light on interconnected biogeochemical processes in an aquifer system.</title>
        <authorList>
            <person name="Anantharaman K."/>
            <person name="Brown C.T."/>
            <person name="Hug L.A."/>
            <person name="Sharon I."/>
            <person name="Castelle C.J."/>
            <person name="Probst A.J."/>
            <person name="Thomas B.C."/>
            <person name="Singh A."/>
            <person name="Wilkins M.J."/>
            <person name="Karaoz U."/>
            <person name="Brodie E.L."/>
            <person name="Williams K.H."/>
            <person name="Hubbard S.S."/>
            <person name="Banfield J.F."/>
        </authorList>
    </citation>
    <scope>NUCLEOTIDE SEQUENCE [LARGE SCALE GENOMIC DNA]</scope>
</reference>
<evidence type="ECO:0000313" key="1">
    <source>
        <dbReference type="EMBL" id="OGE41954.1"/>
    </source>
</evidence>
<organism evidence="1 2">
    <name type="scientific">Candidatus Daviesbacteria bacterium RIFCSPLOWO2_01_FULL_39_12</name>
    <dbReference type="NCBI Taxonomy" id="1797785"/>
    <lineage>
        <taxon>Bacteria</taxon>
        <taxon>Candidatus Daviesiibacteriota</taxon>
    </lineage>
</organism>